<accession>A0A067TCC3</accession>
<dbReference type="SUPFAM" id="SSF100950">
    <property type="entry name" value="NagB/RpiA/CoA transferase-like"/>
    <property type="match status" value="1"/>
</dbReference>
<feature type="binding site" evidence="6">
    <location>
        <position position="61"/>
    </location>
    <ligand>
        <name>substrate</name>
    </ligand>
</feature>
<sequence>MASTLHWQAAIKTQKRALRKNVGAILNQLSSTSIEDQSRAIAERVLSLPSFQRSQSVSCYLSMPSGEARTTVLVDAILRSGKILYVPKIQSSDGTMDFLRVYSFDDLSSLPSGTWGINEPGESWEGGMRSRVLGSASDSLDLILLPGVAFDRGLSRLGHGKGYYDQFISACVTSARPKPLLVGLSLREQLLNDGQVPMTEHDWKLDVLVTPDETLDMETLKDAPSRLET</sequence>
<comment type="catalytic activity">
    <reaction evidence="4 7">
        <text>(6S)-5-formyl-5,6,7,8-tetrahydrofolate + ATP = (6R)-5,10-methenyltetrahydrofolate + ADP + phosphate</text>
        <dbReference type="Rhea" id="RHEA:10488"/>
        <dbReference type="ChEBI" id="CHEBI:30616"/>
        <dbReference type="ChEBI" id="CHEBI:43474"/>
        <dbReference type="ChEBI" id="CHEBI:57455"/>
        <dbReference type="ChEBI" id="CHEBI:57457"/>
        <dbReference type="ChEBI" id="CHEBI:456216"/>
        <dbReference type="EC" id="6.3.3.2"/>
    </reaction>
</comment>
<dbReference type="STRING" id="685588.A0A067TCC3"/>
<evidence type="ECO:0000256" key="6">
    <source>
        <dbReference type="PIRSR" id="PIRSR006806-1"/>
    </source>
</evidence>
<keyword evidence="7" id="KW-0460">Magnesium</keyword>
<dbReference type="AlphaFoldDB" id="A0A067TCC3"/>
<dbReference type="GO" id="GO:0005524">
    <property type="term" value="F:ATP binding"/>
    <property type="evidence" value="ECO:0007669"/>
    <property type="project" value="UniProtKB-KW"/>
</dbReference>
<feature type="binding site" evidence="6">
    <location>
        <begin position="156"/>
        <end position="164"/>
    </location>
    <ligand>
        <name>ATP</name>
        <dbReference type="ChEBI" id="CHEBI:30616"/>
    </ligand>
</feature>
<evidence type="ECO:0000313" key="9">
    <source>
        <dbReference type="Proteomes" id="UP000027222"/>
    </source>
</evidence>
<dbReference type="Pfam" id="PF01812">
    <property type="entry name" value="5-FTHF_cyc-lig"/>
    <property type="match status" value="1"/>
</dbReference>
<dbReference type="Proteomes" id="UP000027222">
    <property type="component" value="Unassembled WGS sequence"/>
</dbReference>
<dbReference type="PANTHER" id="PTHR23407">
    <property type="entry name" value="ATPASE INHIBITOR/5-FORMYLTETRAHYDROFOLATE CYCLO-LIGASE"/>
    <property type="match status" value="1"/>
</dbReference>
<comment type="cofactor">
    <cofactor evidence="7">
        <name>Mg(2+)</name>
        <dbReference type="ChEBI" id="CHEBI:18420"/>
    </cofactor>
</comment>
<keyword evidence="3 6" id="KW-0067">ATP-binding</keyword>
<evidence type="ECO:0000256" key="2">
    <source>
        <dbReference type="ARBA" id="ARBA00022741"/>
    </source>
</evidence>
<gene>
    <name evidence="8" type="ORF">GALMADRAFT_242136</name>
</gene>
<feature type="binding site" evidence="6">
    <location>
        <position position="67"/>
    </location>
    <ligand>
        <name>substrate</name>
    </ligand>
</feature>
<evidence type="ECO:0000256" key="7">
    <source>
        <dbReference type="RuleBase" id="RU361279"/>
    </source>
</evidence>
<dbReference type="PANTHER" id="PTHR23407:SF1">
    <property type="entry name" value="5-FORMYLTETRAHYDROFOLATE CYCLO-LIGASE"/>
    <property type="match status" value="1"/>
</dbReference>
<dbReference type="EC" id="6.3.3.2" evidence="5 7"/>
<dbReference type="EMBL" id="KL142372">
    <property type="protein sequence ID" value="KDR79967.1"/>
    <property type="molecule type" value="Genomic_DNA"/>
</dbReference>
<evidence type="ECO:0000256" key="4">
    <source>
        <dbReference type="ARBA" id="ARBA00036539"/>
    </source>
</evidence>
<dbReference type="NCBIfam" id="TIGR02727">
    <property type="entry name" value="MTHFS_bact"/>
    <property type="match status" value="1"/>
</dbReference>
<protein>
    <recommendedName>
        <fullName evidence="5 7">5-formyltetrahydrofolate cyclo-ligase</fullName>
        <ecNumber evidence="5 7">6.3.3.2</ecNumber>
    </recommendedName>
</protein>
<feature type="binding site" evidence="6">
    <location>
        <begin position="15"/>
        <end position="19"/>
    </location>
    <ligand>
        <name>ATP</name>
        <dbReference type="ChEBI" id="CHEBI:30616"/>
    </ligand>
</feature>
<dbReference type="PIRSF" id="PIRSF006806">
    <property type="entry name" value="FTHF_cligase"/>
    <property type="match status" value="1"/>
</dbReference>
<comment type="similarity">
    <text evidence="1 7">Belongs to the 5-formyltetrahydrofolate cyclo-ligase family.</text>
</comment>
<dbReference type="HOGENOM" id="CLU_066245_2_1_1"/>
<organism evidence="8 9">
    <name type="scientific">Galerina marginata (strain CBS 339.88)</name>
    <dbReference type="NCBI Taxonomy" id="685588"/>
    <lineage>
        <taxon>Eukaryota</taxon>
        <taxon>Fungi</taxon>
        <taxon>Dikarya</taxon>
        <taxon>Basidiomycota</taxon>
        <taxon>Agaricomycotina</taxon>
        <taxon>Agaricomycetes</taxon>
        <taxon>Agaricomycetidae</taxon>
        <taxon>Agaricales</taxon>
        <taxon>Agaricineae</taxon>
        <taxon>Strophariaceae</taxon>
        <taxon>Galerina</taxon>
    </lineage>
</organism>
<evidence type="ECO:0000256" key="3">
    <source>
        <dbReference type="ARBA" id="ARBA00022840"/>
    </source>
</evidence>
<dbReference type="GO" id="GO:0009396">
    <property type="term" value="P:folic acid-containing compound biosynthetic process"/>
    <property type="evidence" value="ECO:0007669"/>
    <property type="project" value="TreeGrafter"/>
</dbReference>
<reference evidence="9" key="1">
    <citation type="journal article" date="2014" name="Proc. Natl. Acad. Sci. U.S.A.">
        <title>Extensive sampling of basidiomycete genomes demonstrates inadequacy of the white-rot/brown-rot paradigm for wood decay fungi.</title>
        <authorList>
            <person name="Riley R."/>
            <person name="Salamov A.A."/>
            <person name="Brown D.W."/>
            <person name="Nagy L.G."/>
            <person name="Floudas D."/>
            <person name="Held B.W."/>
            <person name="Levasseur A."/>
            <person name="Lombard V."/>
            <person name="Morin E."/>
            <person name="Otillar R."/>
            <person name="Lindquist E.A."/>
            <person name="Sun H."/>
            <person name="LaButti K.M."/>
            <person name="Schmutz J."/>
            <person name="Jabbour D."/>
            <person name="Luo H."/>
            <person name="Baker S.E."/>
            <person name="Pisabarro A.G."/>
            <person name="Walton J.D."/>
            <person name="Blanchette R.A."/>
            <person name="Henrissat B."/>
            <person name="Martin F."/>
            <person name="Cullen D."/>
            <person name="Hibbett D.S."/>
            <person name="Grigoriev I.V."/>
        </authorList>
    </citation>
    <scope>NUCLEOTIDE SEQUENCE [LARGE SCALE GENOMIC DNA]</scope>
    <source>
        <strain evidence="9">CBS 339.88</strain>
    </source>
</reference>
<keyword evidence="2 6" id="KW-0547">Nucleotide-binding</keyword>
<dbReference type="InterPro" id="IPR002698">
    <property type="entry name" value="FTHF_cligase"/>
</dbReference>
<dbReference type="InterPro" id="IPR024185">
    <property type="entry name" value="FTHF_cligase-like_sf"/>
</dbReference>
<dbReference type="GO" id="GO:0030272">
    <property type="term" value="F:5-formyltetrahydrofolate cyclo-ligase activity"/>
    <property type="evidence" value="ECO:0007669"/>
    <property type="project" value="UniProtKB-EC"/>
</dbReference>
<keyword evidence="9" id="KW-1185">Reference proteome</keyword>
<evidence type="ECO:0000256" key="5">
    <source>
        <dbReference type="ARBA" id="ARBA00038966"/>
    </source>
</evidence>
<keyword evidence="7" id="KW-0479">Metal-binding</keyword>
<dbReference type="GO" id="GO:0035999">
    <property type="term" value="P:tetrahydrofolate interconversion"/>
    <property type="evidence" value="ECO:0007669"/>
    <property type="project" value="TreeGrafter"/>
</dbReference>
<dbReference type="Gene3D" id="3.40.50.10420">
    <property type="entry name" value="NagB/RpiA/CoA transferase-like"/>
    <property type="match status" value="1"/>
</dbReference>
<proteinExistence type="inferred from homology"/>
<evidence type="ECO:0000313" key="8">
    <source>
        <dbReference type="EMBL" id="KDR79967.1"/>
    </source>
</evidence>
<name>A0A067TCC3_GALM3</name>
<dbReference type="InterPro" id="IPR037171">
    <property type="entry name" value="NagB/RpiA_transferase-like"/>
</dbReference>
<dbReference type="GO" id="GO:0005739">
    <property type="term" value="C:mitochondrion"/>
    <property type="evidence" value="ECO:0007669"/>
    <property type="project" value="TreeGrafter"/>
</dbReference>
<dbReference type="OrthoDB" id="2015992at2759"/>
<dbReference type="GO" id="GO:0046872">
    <property type="term" value="F:metal ion binding"/>
    <property type="evidence" value="ECO:0007669"/>
    <property type="project" value="UniProtKB-KW"/>
</dbReference>
<evidence type="ECO:0000256" key="1">
    <source>
        <dbReference type="ARBA" id="ARBA00010638"/>
    </source>
</evidence>